<dbReference type="GO" id="GO:0005829">
    <property type="term" value="C:cytosol"/>
    <property type="evidence" value="ECO:0007669"/>
    <property type="project" value="TreeGrafter"/>
</dbReference>
<dbReference type="Proteomes" id="UP000286134">
    <property type="component" value="Unassembled WGS sequence"/>
</dbReference>
<dbReference type="InterPro" id="IPR040185">
    <property type="entry name" value="Far11/STRP"/>
</dbReference>
<dbReference type="OrthoDB" id="18234at2759"/>
<comment type="caution">
    <text evidence="4">The sequence shown here is derived from an EMBL/GenBank/DDBJ whole genome shotgun (WGS) entry which is preliminary data.</text>
</comment>
<feature type="region of interest" description="Disordered" evidence="1">
    <location>
        <begin position="1015"/>
        <end position="1034"/>
    </location>
</feature>
<dbReference type="GO" id="GO:0007010">
    <property type="term" value="P:cytoskeleton organization"/>
    <property type="evidence" value="ECO:0007669"/>
    <property type="project" value="TreeGrafter"/>
</dbReference>
<dbReference type="SMART" id="SM01292">
    <property type="entry name" value="N1221"/>
    <property type="match status" value="1"/>
</dbReference>
<evidence type="ECO:0000259" key="3">
    <source>
        <dbReference type="SMART" id="SM01293"/>
    </source>
</evidence>
<dbReference type="InterPro" id="IPR021819">
    <property type="entry name" value="Far11/STRP_C"/>
</dbReference>
<keyword evidence="5" id="KW-1185">Reference proteome</keyword>
<proteinExistence type="predicted"/>
<reference evidence="4 5" key="1">
    <citation type="journal article" date="2018" name="BMC Genomics">
        <title>Comparative genome analyses reveal sequence features reflecting distinct modes of host-adaptation between dicot and monocot powdery mildew.</title>
        <authorList>
            <person name="Wu Y."/>
            <person name="Ma X."/>
            <person name="Pan Z."/>
            <person name="Kale S.D."/>
            <person name="Song Y."/>
            <person name="King H."/>
            <person name="Zhang Q."/>
            <person name="Presley C."/>
            <person name="Deng X."/>
            <person name="Wei C.I."/>
            <person name="Xiao S."/>
        </authorList>
    </citation>
    <scope>NUCLEOTIDE SEQUENCE [LARGE SCALE GENOMIC DNA]</scope>
    <source>
        <strain evidence="4">UMSG2</strain>
    </source>
</reference>
<dbReference type="AlphaFoldDB" id="A0A420I0Z7"/>
<dbReference type="PANTHER" id="PTHR13239">
    <property type="entry name" value="PROTEIN REQUIRED FOR HYPHAL ANASTOMOSIS HAM-2"/>
    <property type="match status" value="1"/>
</dbReference>
<evidence type="ECO:0000259" key="2">
    <source>
        <dbReference type="SMART" id="SM01292"/>
    </source>
</evidence>
<dbReference type="STRING" id="212602.A0A420I0Z7"/>
<feature type="domain" description="Far11/STRP N-terminal" evidence="2">
    <location>
        <begin position="110"/>
        <end position="408"/>
    </location>
</feature>
<name>A0A420I0Z7_9PEZI</name>
<feature type="domain" description="Far11/STRP C-terminal" evidence="3">
    <location>
        <begin position="515"/>
        <end position="1006"/>
    </location>
</feature>
<feature type="region of interest" description="Disordered" evidence="1">
    <location>
        <begin position="449"/>
        <end position="470"/>
    </location>
</feature>
<protein>
    <submittedName>
        <fullName evidence="4">Factor arrest protein 11</fullName>
    </submittedName>
</protein>
<gene>
    <name evidence="4" type="ORF">OnM2_026066</name>
</gene>
<dbReference type="SMART" id="SM01293">
    <property type="entry name" value="DUF3402"/>
    <property type="match status" value="1"/>
</dbReference>
<sequence>MGVVIDSTDNSSEMYSSFFPIRTSLEAPKDVESDVADTGLSEIHVPDSQAATSVPMQRPQIRRQQIIHPIHQHPATPISSQQPPYSDSSSDALSLIQLRRLVNEFPKVDATNLDFTYKDSASFEDEINEWFAFNDTDFRRLLLVKEKFERRWKKFRNKSWLESDISEHKIFLIREVEGLTDSNLPRRCKRLQTILHITLGVWDLTAKADSLKESTEAKSKVSKQHLEHIKRGINLLAECDGIQILFDVLKNSLKRISNDEYPEYPLQENGLPYFQIEIDIATTIFYFIIEGVRNYASEMESAHKNLTQIASDILDYFLKVTASLRWDEYNHWPQTKILLLLWKSILLALGGIAEVDTLKNIVGENPQEGRRRKISASPLDYHIFRQEIISKYPAYVPPQPLIPFEPDDNSILPPIPSRKRRANGSDGLLPSDLNIGCSGASILHQSVHIATPAPSPPPSPSVGGKAGKKQNYQTNQNFPFLYPPLDYTSSSAGGKGLAGLQERLVGRNWVGSDIPKSILEAGEIFSHRMRMTRSLRQLWEEREKYMKYERGWDASDDEIEDFNLDFLPKNDNEELDLDSITIDDILTQKNKNINQNNVRIVKIDCGPNNKVSDEVLQKLQLIEKTYKNSLPQLQSLVVVLLKAIWTSVPNIPTHPTYHGMAIDPKEVNLRVNGPHTQKRSQEPSSIPIPDTDISDFLVEESETLRLREITIKAVSGILLLLLKWFKASHVLKFEHMTQLLLDSNYLPLALKFFAHQDSDKFRKHEADKDDMSFFAFCNANSINVPAEEEFSALSDLEESEDEAVPPPIMINPNQNIPMDTQDFLLAHKFEEGLDISRRQDPEPLNLSHPKTEVYYELVYDFSWRTLFSTTNLLRVMQKICKGKTHRNLLLVQYKSSQILKKILKFPQPDIRMYTLKLLKNQVPYYGRKWRQGNMRIITAIYLHCRPELRDDWLTGCDINADVEDALPLEQAIRALTHWHNIKYYPDQMGVDTKLPGVNYDFFVHELEKIEILDGSSGDGDGASKPNWECAKNGR</sequence>
<evidence type="ECO:0000313" key="4">
    <source>
        <dbReference type="EMBL" id="RKF63331.1"/>
    </source>
</evidence>
<dbReference type="InterPro" id="IPR012486">
    <property type="entry name" value="Far11/STRP_N"/>
</dbReference>
<dbReference type="Pfam" id="PF07923">
    <property type="entry name" value="N1221"/>
    <property type="match status" value="1"/>
</dbReference>
<dbReference type="EMBL" id="MCFK01002629">
    <property type="protein sequence ID" value="RKF63331.1"/>
    <property type="molecule type" value="Genomic_DNA"/>
</dbReference>
<evidence type="ECO:0000313" key="5">
    <source>
        <dbReference type="Proteomes" id="UP000286134"/>
    </source>
</evidence>
<dbReference type="PANTHER" id="PTHR13239:SF4">
    <property type="entry name" value="AT25231P"/>
    <property type="match status" value="1"/>
</dbReference>
<organism evidence="4 5">
    <name type="scientific">Erysiphe neolycopersici</name>
    <dbReference type="NCBI Taxonomy" id="212602"/>
    <lineage>
        <taxon>Eukaryota</taxon>
        <taxon>Fungi</taxon>
        <taxon>Dikarya</taxon>
        <taxon>Ascomycota</taxon>
        <taxon>Pezizomycotina</taxon>
        <taxon>Leotiomycetes</taxon>
        <taxon>Erysiphales</taxon>
        <taxon>Erysiphaceae</taxon>
        <taxon>Erysiphe</taxon>
    </lineage>
</organism>
<accession>A0A420I0Z7</accession>
<dbReference type="Pfam" id="PF11882">
    <property type="entry name" value="DUF3402"/>
    <property type="match status" value="1"/>
</dbReference>
<evidence type="ECO:0000256" key="1">
    <source>
        <dbReference type="SAM" id="MobiDB-lite"/>
    </source>
</evidence>